<protein>
    <submittedName>
        <fullName evidence="1">Uncharacterized protein</fullName>
    </submittedName>
</protein>
<proteinExistence type="predicted"/>
<dbReference type="Proteomes" id="UP000604473">
    <property type="component" value="Unassembled WGS sequence"/>
</dbReference>
<organism evidence="1 2">
    <name type="scientific">Rhodovulum sulfidophilum</name>
    <name type="common">Rhodobacter sulfidophilus</name>
    <dbReference type="NCBI Taxonomy" id="35806"/>
    <lineage>
        <taxon>Bacteria</taxon>
        <taxon>Pseudomonadati</taxon>
        <taxon>Pseudomonadota</taxon>
        <taxon>Alphaproteobacteria</taxon>
        <taxon>Rhodobacterales</taxon>
        <taxon>Paracoccaceae</taxon>
        <taxon>Rhodovulum</taxon>
    </lineage>
</organism>
<evidence type="ECO:0000313" key="2">
    <source>
        <dbReference type="Proteomes" id="UP000604473"/>
    </source>
</evidence>
<sequence>MTRDVRFCRPCPDPHSDEIRGDMSFAQTPEPVGHGARAVSVLSQRSEPDFVASARAENALAFGMLAASEIFFAGNRRKSFLGVVADASCVEAVDSAHVFLVELGYVPADVKCAGPTVSFSRKPGWMSTDEVCARIETYEGKQVRQ</sequence>
<keyword evidence="2" id="KW-1185">Reference proteome</keyword>
<name>A0ABS1RSB6_RHOSU</name>
<comment type="caution">
    <text evidence="1">The sequence shown here is derived from an EMBL/GenBank/DDBJ whole genome shotgun (WGS) entry which is preliminary data.</text>
</comment>
<gene>
    <name evidence="1" type="ORF">JMM60_09095</name>
</gene>
<dbReference type="RefSeq" id="WP_202248810.1">
    <property type="nucleotide sequence ID" value="NZ_JAESJJ010000009.1"/>
</dbReference>
<accession>A0ABS1RSB6</accession>
<evidence type="ECO:0000313" key="1">
    <source>
        <dbReference type="EMBL" id="MBL3608954.1"/>
    </source>
</evidence>
<dbReference type="EMBL" id="JAESJJ010000009">
    <property type="protein sequence ID" value="MBL3608954.1"/>
    <property type="molecule type" value="Genomic_DNA"/>
</dbReference>
<reference evidence="1 2" key="1">
    <citation type="submission" date="2021-01" db="EMBL/GenBank/DDBJ databases">
        <title>Draft genomes of Rhodovulum sulfidophilum.</title>
        <authorList>
            <person name="Guzman M.S."/>
        </authorList>
    </citation>
    <scope>NUCLEOTIDE SEQUENCE [LARGE SCALE GENOMIC DNA]</scope>
    <source>
        <strain evidence="1 2">AB35</strain>
    </source>
</reference>